<feature type="non-terminal residue" evidence="1">
    <location>
        <position position="213"/>
    </location>
</feature>
<evidence type="ECO:0000313" key="1">
    <source>
        <dbReference type="EMBL" id="CAG8668825.1"/>
    </source>
</evidence>
<reference evidence="1" key="1">
    <citation type="submission" date="2021-06" db="EMBL/GenBank/DDBJ databases">
        <authorList>
            <person name="Kallberg Y."/>
            <person name="Tangrot J."/>
            <person name="Rosling A."/>
        </authorList>
    </citation>
    <scope>NUCLEOTIDE SEQUENCE</scope>
    <source>
        <strain evidence="1">AU212A</strain>
    </source>
</reference>
<gene>
    <name evidence="1" type="ORF">SCALOS_LOCUS9298</name>
</gene>
<accession>A0ACA9NQ15</accession>
<evidence type="ECO:0000313" key="2">
    <source>
        <dbReference type="Proteomes" id="UP000789860"/>
    </source>
</evidence>
<name>A0ACA9NQ15_9GLOM</name>
<proteinExistence type="predicted"/>
<keyword evidence="2" id="KW-1185">Reference proteome</keyword>
<feature type="non-terminal residue" evidence="1">
    <location>
        <position position="1"/>
    </location>
</feature>
<protein>
    <submittedName>
        <fullName evidence="1">3394_t:CDS:1</fullName>
    </submittedName>
</protein>
<dbReference type="EMBL" id="CAJVPM010028164">
    <property type="protein sequence ID" value="CAG8668825.1"/>
    <property type="molecule type" value="Genomic_DNA"/>
</dbReference>
<organism evidence="1 2">
    <name type="scientific">Scutellospora calospora</name>
    <dbReference type="NCBI Taxonomy" id="85575"/>
    <lineage>
        <taxon>Eukaryota</taxon>
        <taxon>Fungi</taxon>
        <taxon>Fungi incertae sedis</taxon>
        <taxon>Mucoromycota</taxon>
        <taxon>Glomeromycotina</taxon>
        <taxon>Glomeromycetes</taxon>
        <taxon>Diversisporales</taxon>
        <taxon>Gigasporaceae</taxon>
        <taxon>Scutellospora</taxon>
    </lineage>
</organism>
<comment type="caution">
    <text evidence="1">The sequence shown here is derived from an EMBL/GenBank/DDBJ whole genome shotgun (WGS) entry which is preliminary data.</text>
</comment>
<dbReference type="Proteomes" id="UP000789860">
    <property type="component" value="Unassembled WGS sequence"/>
</dbReference>
<sequence length="213" mass="24287">KYAEIEVENIELKAENVKRDTVTTTQLSTLSPIKNMQIIDSLDARVSMPYKEIDFLEWDVSSELLPEEKVIDEEDKKDVSNDIRQCDKKKILHERKNEHGLIQEISTSVSYNDASLSIQEHNSTSSDHVTKISLTLGQEKSRILQNISHLYEKACDAEDKSIKANQAEILCWSNFIIAFDKSLNEIMIRDKSPNTELPDSSVNNSSDDLLETE</sequence>